<comment type="caution">
    <text evidence="5">The sequence shown here is derived from an EMBL/GenBank/DDBJ whole genome shotgun (WGS) entry which is preliminary data.</text>
</comment>
<dbReference type="SMART" id="SM00360">
    <property type="entry name" value="RRM"/>
    <property type="match status" value="1"/>
</dbReference>
<name>A0AAV6VQI5_9ARAC</name>
<feature type="compositionally biased region" description="Polar residues" evidence="3">
    <location>
        <begin position="1027"/>
        <end position="1048"/>
    </location>
</feature>
<keyword evidence="1 2" id="KW-0694">RNA-binding</keyword>
<evidence type="ECO:0000259" key="4">
    <source>
        <dbReference type="PROSITE" id="PS50102"/>
    </source>
</evidence>
<dbReference type="Gene3D" id="3.30.70.330">
    <property type="match status" value="1"/>
</dbReference>
<dbReference type="InterPro" id="IPR026805">
    <property type="entry name" value="GW182_M_dom"/>
</dbReference>
<sequence>MENDQDNSGGSASKVMRMEENVNESQMAAAFSEGWGQRGINQDTAWEVPSSPHLSPTKDTSATWSNSNNASSGTEIWENNVRHPLKGPATKMPQQVREPWGSHTPTTHIGGTWGEEEDTTNLWTGVPPQASGGNYGPPDGSVYNPGAEKPGWDGSNIGNPGMAQNWNEWNPALQIDLRRMPLTNENKNIAAMQIGLPHMVPMPNENKNIAMDDSGPENAPPWADPKQQNRNFSTWSPGNKKMNPSGWEETAPPPIPGQSGPNYDDGTANWGNPVMQGKVSHWKEMPPANKQMPPNCVMPPNSMPPHGGMIRLPQSGPNKPGNMYDPSKADPASWMKTQPPVGRTMSWNEVQNAPGRRMWDDVPQMPDKGVPGAPNMPNSAFGGNSNETGYPVGPYLAAKKNSNTWADGQVDTSSWGGPMKQGGKPLTKDLIWASKQFRLLMEMNFKKDDIENALRRSNMGLEEALMELHALNNKENSMIDIEGLTAMNLNQPRMHLGNVAEDMNFSEHAIDSSMPPGNLYGGSAFPGMNMFSTGFNVAQNLKNQNSVGNNIAPNILGNAGTNTQVPNFNLNNGINNLSPAMMRKLLTQAPQTFNPALIPQNTGRMAQQNFPSTAQLRILVQQIQMAVQAGHLNPTILNQPLAPQTLQLLYQLLQQIRFLHQLQQQQIFLSQHGSKPGSPPLQINVQITQAKQHIANLQNQIASQQAIFLKQQVQLPVQHPSLQTPQPSTFDVNMKTNLETINGLHSEFRDLSVKEPSSRLNQWKLCPFDKDENIQLPNGNNPRNNVDPASANDFSRAPGPIAKSSSGNNLAANNPPTHANMQTLNEHSWSDMVQRPQSDQPWSSDSGDPMQEGDSGSSDNGSKPNSASSDKDSNCESSSPTANPSTPCSTTSSQPGNAYGPGQQSYNLNDLVPEFEPGKPWKGSSRINKNFEDDPHVTPGSIAKSPLSLNSIKDSELFAWKQGVTSSPLTSSTWTFSPPPSSQNSDSSSGRSGNSRSWNNRPNEQDRMPWKGSAPMPKTSRPPPGMSGQNKPITSNWMGNEGSQQWSANAGWDKQPGSSNFLVLKNLTPQIDGSTLKTLCLQHGPLQLFHLLLNHGIALVRYNSREETDKARSALNNCVLSNTTILVDIPTEGEVKAYLQLANGSSNSASSASGATTWSSGEPGFNGGSSSGKLGTANWNSTSLNLQSSSSDVWSFSSGSGGNGLWPMQTTPTDHDPCIASPLNSFLPGDLLGGGESI</sequence>
<feature type="region of interest" description="Disordered" evidence="3">
    <location>
        <begin position="45"/>
        <end position="74"/>
    </location>
</feature>
<feature type="compositionally biased region" description="Polar residues" evidence="3">
    <location>
        <begin position="803"/>
        <end position="827"/>
    </location>
</feature>
<proteinExistence type="predicted"/>
<dbReference type="InterPro" id="IPR052068">
    <property type="entry name" value="GW182_domain"/>
</dbReference>
<evidence type="ECO:0000256" key="3">
    <source>
        <dbReference type="SAM" id="MobiDB-lite"/>
    </source>
</evidence>
<dbReference type="Proteomes" id="UP000827092">
    <property type="component" value="Unassembled WGS sequence"/>
</dbReference>
<dbReference type="GO" id="GO:0060213">
    <property type="term" value="P:positive regulation of nuclear-transcribed mRNA poly(A) tail shortening"/>
    <property type="evidence" value="ECO:0007669"/>
    <property type="project" value="TreeGrafter"/>
</dbReference>
<dbReference type="CDD" id="cd12435">
    <property type="entry name" value="RRM_GW182_like"/>
    <property type="match status" value="1"/>
</dbReference>
<dbReference type="InterPro" id="IPR033503">
    <property type="entry name" value="GW182_RRM"/>
</dbReference>
<feature type="region of interest" description="Disordered" evidence="3">
    <location>
        <begin position="773"/>
        <end position="947"/>
    </location>
</feature>
<dbReference type="GO" id="GO:0000932">
    <property type="term" value="C:P-body"/>
    <property type="evidence" value="ECO:0007669"/>
    <property type="project" value="TreeGrafter"/>
</dbReference>
<organism evidence="5 6">
    <name type="scientific">Oedothorax gibbosus</name>
    <dbReference type="NCBI Taxonomy" id="931172"/>
    <lineage>
        <taxon>Eukaryota</taxon>
        <taxon>Metazoa</taxon>
        <taxon>Ecdysozoa</taxon>
        <taxon>Arthropoda</taxon>
        <taxon>Chelicerata</taxon>
        <taxon>Arachnida</taxon>
        <taxon>Araneae</taxon>
        <taxon>Araneomorphae</taxon>
        <taxon>Entelegynae</taxon>
        <taxon>Araneoidea</taxon>
        <taxon>Linyphiidae</taxon>
        <taxon>Erigoninae</taxon>
        <taxon>Oedothorax</taxon>
    </lineage>
</organism>
<feature type="compositionally biased region" description="Low complexity" evidence="3">
    <location>
        <begin position="875"/>
        <end position="895"/>
    </location>
</feature>
<feature type="region of interest" description="Disordered" evidence="3">
    <location>
        <begin position="90"/>
        <end position="117"/>
    </location>
</feature>
<dbReference type="GO" id="GO:0003723">
    <property type="term" value="F:RNA binding"/>
    <property type="evidence" value="ECO:0007669"/>
    <property type="project" value="UniProtKB-UniRule"/>
</dbReference>
<dbReference type="GO" id="GO:0035278">
    <property type="term" value="P:miRNA-mediated gene silencing by inhibition of translation"/>
    <property type="evidence" value="ECO:0007669"/>
    <property type="project" value="InterPro"/>
</dbReference>
<feature type="compositionally biased region" description="Polar residues" evidence="3">
    <location>
        <begin position="835"/>
        <end position="846"/>
    </location>
</feature>
<protein>
    <recommendedName>
        <fullName evidence="4">RRM domain-containing protein</fullName>
    </recommendedName>
</protein>
<keyword evidence="6" id="KW-1185">Reference proteome</keyword>
<feature type="region of interest" description="Disordered" evidence="3">
    <location>
        <begin position="968"/>
        <end position="1052"/>
    </location>
</feature>
<feature type="region of interest" description="Disordered" evidence="3">
    <location>
        <begin position="1146"/>
        <end position="1172"/>
    </location>
</feature>
<dbReference type="InterPro" id="IPR000504">
    <property type="entry name" value="RRM_dom"/>
</dbReference>
<dbReference type="EMBL" id="JAFNEN010000046">
    <property type="protein sequence ID" value="KAG8197988.1"/>
    <property type="molecule type" value="Genomic_DNA"/>
</dbReference>
<feature type="compositionally biased region" description="Low complexity" evidence="3">
    <location>
        <begin position="60"/>
        <end position="72"/>
    </location>
</feature>
<dbReference type="InterPro" id="IPR035979">
    <property type="entry name" value="RBD_domain_sf"/>
</dbReference>
<feature type="compositionally biased region" description="Low complexity" evidence="3">
    <location>
        <begin position="1146"/>
        <end position="1161"/>
    </location>
</feature>
<dbReference type="InterPro" id="IPR012677">
    <property type="entry name" value="Nucleotide-bd_a/b_plait_sf"/>
</dbReference>
<feature type="compositionally biased region" description="Polar residues" evidence="3">
    <location>
        <begin position="226"/>
        <end position="237"/>
    </location>
</feature>
<accession>A0AAV6VQI5</accession>
<feature type="domain" description="RRM" evidence="4">
    <location>
        <begin position="1060"/>
        <end position="1132"/>
    </location>
</feature>
<gene>
    <name evidence="5" type="ORF">JTE90_029382</name>
</gene>
<dbReference type="AlphaFoldDB" id="A0AAV6VQI5"/>
<dbReference type="PANTHER" id="PTHR13020:SF25">
    <property type="entry name" value="PROTEIN GAWKY"/>
    <property type="match status" value="1"/>
</dbReference>
<evidence type="ECO:0000313" key="6">
    <source>
        <dbReference type="Proteomes" id="UP000827092"/>
    </source>
</evidence>
<feature type="region of interest" description="Disordered" evidence="3">
    <location>
        <begin position="209"/>
        <end position="263"/>
    </location>
</feature>
<evidence type="ECO:0000313" key="5">
    <source>
        <dbReference type="EMBL" id="KAG8197988.1"/>
    </source>
</evidence>
<feature type="compositionally biased region" description="Polar residues" evidence="3">
    <location>
        <begin position="775"/>
        <end position="784"/>
    </location>
</feature>
<evidence type="ECO:0000256" key="2">
    <source>
        <dbReference type="PROSITE-ProRule" id="PRU00176"/>
    </source>
</evidence>
<reference evidence="5 6" key="1">
    <citation type="journal article" date="2022" name="Nat. Ecol. Evol.">
        <title>A masculinizing supergene underlies an exaggerated male reproductive morph in a spider.</title>
        <authorList>
            <person name="Hendrickx F."/>
            <person name="De Corte Z."/>
            <person name="Sonet G."/>
            <person name="Van Belleghem S.M."/>
            <person name="Kostlbacher S."/>
            <person name="Vangestel C."/>
        </authorList>
    </citation>
    <scope>NUCLEOTIDE SEQUENCE [LARGE SCALE GENOMIC DNA]</scope>
    <source>
        <strain evidence="5">W744_W776</strain>
    </source>
</reference>
<feature type="compositionally biased region" description="Low complexity" evidence="3">
    <location>
        <begin position="968"/>
        <end position="1002"/>
    </location>
</feature>
<dbReference type="PANTHER" id="PTHR13020">
    <property type="entry name" value="TRINUCLEOTIDE REPEAT-CONTAINING GENE 6"/>
    <property type="match status" value="1"/>
</dbReference>
<dbReference type="Pfam" id="PF00076">
    <property type="entry name" value="RRM_1"/>
    <property type="match status" value="1"/>
</dbReference>
<evidence type="ECO:0000256" key="1">
    <source>
        <dbReference type="ARBA" id="ARBA00022884"/>
    </source>
</evidence>
<dbReference type="PROSITE" id="PS50102">
    <property type="entry name" value="RRM"/>
    <property type="match status" value="1"/>
</dbReference>
<dbReference type="GO" id="GO:0005654">
    <property type="term" value="C:nucleoplasm"/>
    <property type="evidence" value="ECO:0007669"/>
    <property type="project" value="TreeGrafter"/>
</dbReference>
<dbReference type="SUPFAM" id="SSF54928">
    <property type="entry name" value="RNA-binding domain, RBD"/>
    <property type="match status" value="1"/>
</dbReference>
<feature type="compositionally biased region" description="Polar residues" evidence="3">
    <location>
        <begin position="854"/>
        <end position="865"/>
    </location>
</feature>
<dbReference type="Pfam" id="PF12938">
    <property type="entry name" value="M_domain"/>
    <property type="match status" value="1"/>
</dbReference>